<dbReference type="AlphaFoldDB" id="A0A6N8IRA7"/>
<gene>
    <name evidence="3" type="ORF">GON04_07330</name>
</gene>
<protein>
    <submittedName>
        <fullName evidence="3">DUF2784 family protein</fullName>
    </submittedName>
</protein>
<evidence type="ECO:0000256" key="1">
    <source>
        <dbReference type="SAM" id="MobiDB-lite"/>
    </source>
</evidence>
<keyword evidence="2" id="KW-1133">Transmembrane helix</keyword>
<keyword evidence="2" id="KW-0812">Transmembrane</keyword>
<dbReference type="RefSeq" id="WP_157397275.1">
    <property type="nucleotide sequence ID" value="NZ_WSEL01000003.1"/>
</dbReference>
<feature type="transmembrane region" description="Helical" evidence="2">
    <location>
        <begin position="107"/>
        <end position="125"/>
    </location>
</feature>
<feature type="compositionally biased region" description="Pro residues" evidence="1">
    <location>
        <begin position="155"/>
        <end position="164"/>
    </location>
</feature>
<dbReference type="EMBL" id="WSEL01000003">
    <property type="protein sequence ID" value="MVQ29252.1"/>
    <property type="molecule type" value="Genomic_DNA"/>
</dbReference>
<organism evidence="3 4">
    <name type="scientific">Ramlibacter pinisoli</name>
    <dbReference type="NCBI Taxonomy" id="2682844"/>
    <lineage>
        <taxon>Bacteria</taxon>
        <taxon>Pseudomonadati</taxon>
        <taxon>Pseudomonadota</taxon>
        <taxon>Betaproteobacteria</taxon>
        <taxon>Burkholderiales</taxon>
        <taxon>Comamonadaceae</taxon>
        <taxon>Ramlibacter</taxon>
    </lineage>
</organism>
<feature type="region of interest" description="Disordered" evidence="1">
    <location>
        <begin position="132"/>
        <end position="164"/>
    </location>
</feature>
<name>A0A6N8IRA7_9BURK</name>
<dbReference type="Proteomes" id="UP000469385">
    <property type="component" value="Unassembled WGS sequence"/>
</dbReference>
<dbReference type="Pfam" id="PF10861">
    <property type="entry name" value="DUF2784"/>
    <property type="match status" value="1"/>
</dbReference>
<evidence type="ECO:0000313" key="4">
    <source>
        <dbReference type="Proteomes" id="UP000469385"/>
    </source>
</evidence>
<feature type="transmembrane region" description="Helical" evidence="2">
    <location>
        <begin position="47"/>
        <end position="67"/>
    </location>
</feature>
<evidence type="ECO:0000256" key="2">
    <source>
        <dbReference type="SAM" id="Phobius"/>
    </source>
</evidence>
<sequence length="164" mass="18000">MPFAWPYQLLADAVLVAHLAVVLFVVAGLVLVVLGNRRHWPWVNAPAFRLAHLATIAVVVAEAWLGLVCPLTTLEAWLRSRAGAPVDDSRVLEHWLQALLFWDGPPWVFTAGYTLFGLAVVASWWRWPPRRRRADPSPAATPPAAGPTRARSPARPAPPAGGQW</sequence>
<accession>A0A6N8IRA7</accession>
<dbReference type="InterPro" id="IPR021218">
    <property type="entry name" value="DUF2784"/>
</dbReference>
<keyword evidence="2" id="KW-0472">Membrane</keyword>
<proteinExistence type="predicted"/>
<evidence type="ECO:0000313" key="3">
    <source>
        <dbReference type="EMBL" id="MVQ29252.1"/>
    </source>
</evidence>
<comment type="caution">
    <text evidence="3">The sequence shown here is derived from an EMBL/GenBank/DDBJ whole genome shotgun (WGS) entry which is preliminary data.</text>
</comment>
<reference evidence="3 4" key="1">
    <citation type="submission" date="2019-12" db="EMBL/GenBank/DDBJ databases">
        <authorList>
            <person name="Huq M.A."/>
        </authorList>
    </citation>
    <scope>NUCLEOTIDE SEQUENCE [LARGE SCALE GENOMIC DNA]</scope>
    <source>
        <strain evidence="3 4">MAH-25</strain>
    </source>
</reference>
<keyword evidence="4" id="KW-1185">Reference proteome</keyword>
<feature type="transmembrane region" description="Helical" evidence="2">
    <location>
        <begin position="15"/>
        <end position="35"/>
    </location>
</feature>